<keyword evidence="2" id="KW-1133">Transmembrane helix</keyword>
<evidence type="ECO:0000313" key="4">
    <source>
        <dbReference type="Proteomes" id="UP001470230"/>
    </source>
</evidence>
<keyword evidence="2" id="KW-0472">Membrane</keyword>
<keyword evidence="4" id="KW-1185">Reference proteome</keyword>
<name>A0ABR2HGR2_9EUKA</name>
<dbReference type="InterPro" id="IPR021459">
    <property type="entry name" value="GH101-related"/>
</dbReference>
<feature type="compositionally biased region" description="Basic and acidic residues" evidence="1">
    <location>
        <begin position="895"/>
        <end position="906"/>
    </location>
</feature>
<dbReference type="Proteomes" id="UP001470230">
    <property type="component" value="Unassembled WGS sequence"/>
</dbReference>
<evidence type="ECO:0000313" key="3">
    <source>
        <dbReference type="EMBL" id="KAK8847015.1"/>
    </source>
</evidence>
<comment type="caution">
    <text evidence="3">The sequence shown here is derived from an EMBL/GenBank/DDBJ whole genome shotgun (WGS) entry which is preliminary data.</text>
</comment>
<sequence>MIYIFLSFPLFILADQSFNKASIWSANGTNYISQEPSGDAIKITHKGKGSYAVTGSPSFLPVEVGDILQLSADIKISSMTSSSLTLSFAIFDKNKNAVNWNLGKTTFSDIKDSFTTVITGEVLIAYGVEFISCRIIGDGPIDLEFKNMQMKLIKKIPIKIDKENYSISSDSISFTIDSKKYNFTVIDKRNGKEWIFDDTEYQQMVLLEASETNKDKMTQLMMTFQINNFQCKAVYTLYSNEDNSIEFNFSCPSEMPMTTFSYPMQLQTVTKDDRLILPMNEGFSFKSDDFSHSITSTHTFGGHGLCMSFFGLYDDSEFDVKKSGLLYIVKSQNDFRLNIRKLNGLQTFRLNWNSERGTFGSYQRSIQLIFYDKCKHVEMCNRYRQYAIEQGRYLTFEEKQKKFPKIEFDKLIGSANIWFNTNYNKLVTVYQELQKIGFTHILASNDNSPSNINFMNDEMENILTSKYDIYQDVLNPDDYKWTRPNQTPKPFDVQAWPNDIAIKVDGSFKYGWSIPNVSNPDQMVSMGVLCDKQIISYAKDRINDECFNSNETIRKNLKCRFIDTTTASEWYECYHEKHEMTRSESREYRMKLLSLIHEFNMVCGSETGQDVAVPFCDYFEGMMSLGNFRVPNAGRNTDQIWGCEELDDLSCPAAQLRPVPENVVKFQMGHDYRLPLFELVYHGCLVSYWYWGDYNNKIPSLWVKRDMFNALYGVPPMYFLNNTSYDNANCTVDFNETLKQEGIFNETDSKSKVTTTIYHVKKLHKSKLNQDCLKQRLSTSYLIAEPVSRLTGYAQMIDFLILNNERTVQKSVFSNNVNVTCNFGNIDYKCDNGVVLPPFSVMIQNGGLSENSNSKGKGKNKAAVIAVSVIVVVVVIGLVAFAAFYFIRKKRNNKSENENDNVKEAENQENPNSSI</sequence>
<dbReference type="EMBL" id="JAPFFF010000028">
    <property type="protein sequence ID" value="KAK8847015.1"/>
    <property type="molecule type" value="Genomic_DNA"/>
</dbReference>
<feature type="region of interest" description="Disordered" evidence="1">
    <location>
        <begin position="895"/>
        <end position="915"/>
    </location>
</feature>
<feature type="transmembrane region" description="Helical" evidence="2">
    <location>
        <begin position="862"/>
        <end position="887"/>
    </location>
</feature>
<proteinExistence type="predicted"/>
<organism evidence="3 4">
    <name type="scientific">Tritrichomonas musculus</name>
    <dbReference type="NCBI Taxonomy" id="1915356"/>
    <lineage>
        <taxon>Eukaryota</taxon>
        <taxon>Metamonada</taxon>
        <taxon>Parabasalia</taxon>
        <taxon>Tritrichomonadida</taxon>
        <taxon>Tritrichomonadidae</taxon>
        <taxon>Tritrichomonas</taxon>
    </lineage>
</organism>
<evidence type="ECO:0000256" key="1">
    <source>
        <dbReference type="SAM" id="MobiDB-lite"/>
    </source>
</evidence>
<keyword evidence="2" id="KW-0812">Transmembrane</keyword>
<accession>A0ABR2HGR2</accession>
<protein>
    <submittedName>
        <fullName evidence="3">Uncharacterized protein</fullName>
    </submittedName>
</protein>
<evidence type="ECO:0000256" key="2">
    <source>
        <dbReference type="SAM" id="Phobius"/>
    </source>
</evidence>
<gene>
    <name evidence="3" type="ORF">M9Y10_019589</name>
</gene>
<dbReference type="Pfam" id="PF11308">
    <property type="entry name" value="Glyco_hydro_129"/>
    <property type="match status" value="1"/>
</dbReference>
<reference evidence="3 4" key="1">
    <citation type="submission" date="2024-04" db="EMBL/GenBank/DDBJ databases">
        <title>Tritrichomonas musculus Genome.</title>
        <authorList>
            <person name="Alves-Ferreira E."/>
            <person name="Grigg M."/>
            <person name="Lorenzi H."/>
            <person name="Galac M."/>
        </authorList>
    </citation>
    <scope>NUCLEOTIDE SEQUENCE [LARGE SCALE GENOMIC DNA]</scope>
    <source>
        <strain evidence="3 4">EAF2021</strain>
    </source>
</reference>